<evidence type="ECO:0000256" key="7">
    <source>
        <dbReference type="PROSITE-ProRule" id="PRU00108"/>
    </source>
</evidence>
<keyword evidence="4 7" id="KW-0371">Homeobox</keyword>
<feature type="region of interest" description="Disordered" evidence="9">
    <location>
        <begin position="60"/>
        <end position="144"/>
    </location>
</feature>
<comment type="subcellular location">
    <subcellularLocation>
        <location evidence="1 7 8">Nucleus</location>
    </subcellularLocation>
</comment>
<dbReference type="PANTHER" id="PTHR24338:SF0">
    <property type="entry name" value="MUSCLE SEGMENTATION HOMEOBOX"/>
    <property type="match status" value="1"/>
</dbReference>
<feature type="region of interest" description="Disordered" evidence="9">
    <location>
        <begin position="400"/>
        <end position="452"/>
    </location>
</feature>
<accession>A0A7R8ZKB9</accession>
<feature type="compositionally biased region" description="Low complexity" evidence="9">
    <location>
        <begin position="402"/>
        <end position="418"/>
    </location>
</feature>
<sequence>MTVFVSRDAGGPLIVPEDLSVTKMSSNSPSPHRNPPSRRFNSAFSVASLLSSAGGANKEALHNAISDDDEGSGSRLGTEREGSDIDESDVDVGGGIGSPVASDSEDERVPSTDVVTSDEDTKHHSNAPPSHGGQLPPHLPPPFQPLLHRPFPFPPGFPPGTPWNPTGSHYGLPWPLGPSSLPDAFTVVISKKPNQRQHVDGANPAKCRLLWLKAYLHKAYIMRGSIITDDIPKGRLWTQTSPEVHPPETQAQPQAPNPLHHAAAPGLGEKVPRQAVPLHRRKRPLKCTLRKHKPNRKPRTPFTTQQLLALEKKFRAKQYLSIAERAEFSASLNLTETQVKIWFQNRRAKAKRLQEAELEKLKLAARPPLFPTAYSFLPHGFPGFTFGPSSIPTSIAGAQRLFAPPSSGGRPPGSFLPPFTTPQSNGSPPPSSKENGGKSSPSSEKQSISVPS</sequence>
<feature type="region of interest" description="Disordered" evidence="9">
    <location>
        <begin position="1"/>
        <end position="40"/>
    </location>
</feature>
<dbReference type="GO" id="GO:0000981">
    <property type="term" value="F:DNA-binding transcription factor activity, RNA polymerase II-specific"/>
    <property type="evidence" value="ECO:0007669"/>
    <property type="project" value="InterPro"/>
</dbReference>
<dbReference type="Gene3D" id="1.10.10.60">
    <property type="entry name" value="Homeodomain-like"/>
    <property type="match status" value="1"/>
</dbReference>
<evidence type="ECO:0000256" key="8">
    <source>
        <dbReference type="RuleBase" id="RU000682"/>
    </source>
</evidence>
<gene>
    <name evidence="10" type="ORF">CTOB1V02_LOCUS1314</name>
</gene>
<feature type="region of interest" description="Disordered" evidence="9">
    <location>
        <begin position="239"/>
        <end position="278"/>
    </location>
</feature>
<dbReference type="InterPro" id="IPR017970">
    <property type="entry name" value="Homeobox_CS"/>
</dbReference>
<dbReference type="PROSITE" id="PS00027">
    <property type="entry name" value="HOMEOBOX_1"/>
    <property type="match status" value="1"/>
</dbReference>
<comment type="similarity">
    <text evidence="6">Belongs to the Msh homeobox family.</text>
</comment>
<evidence type="ECO:0000256" key="6">
    <source>
        <dbReference type="ARBA" id="ARBA00038425"/>
    </source>
</evidence>
<dbReference type="PROSITE" id="PS50071">
    <property type="entry name" value="HOMEOBOX_2"/>
    <property type="match status" value="1"/>
</dbReference>
<evidence type="ECO:0000256" key="2">
    <source>
        <dbReference type="ARBA" id="ARBA00022473"/>
    </source>
</evidence>
<reference evidence="10" key="1">
    <citation type="submission" date="2020-11" db="EMBL/GenBank/DDBJ databases">
        <authorList>
            <person name="Tran Van P."/>
        </authorList>
    </citation>
    <scope>NUCLEOTIDE SEQUENCE</scope>
</reference>
<dbReference type="PRINTS" id="PR00024">
    <property type="entry name" value="HOMEOBOX"/>
</dbReference>
<dbReference type="SMART" id="SM00389">
    <property type="entry name" value="HOX"/>
    <property type="match status" value="1"/>
</dbReference>
<dbReference type="GO" id="GO:0048598">
    <property type="term" value="P:embryonic morphogenesis"/>
    <property type="evidence" value="ECO:0007669"/>
    <property type="project" value="TreeGrafter"/>
</dbReference>
<evidence type="ECO:0000256" key="1">
    <source>
        <dbReference type="ARBA" id="ARBA00004123"/>
    </source>
</evidence>
<keyword evidence="2" id="KW-0217">Developmental protein</keyword>
<keyword evidence="5 7" id="KW-0539">Nucleus</keyword>
<dbReference type="InterPro" id="IPR001356">
    <property type="entry name" value="HD"/>
</dbReference>
<organism evidence="10">
    <name type="scientific">Cyprideis torosa</name>
    <dbReference type="NCBI Taxonomy" id="163714"/>
    <lineage>
        <taxon>Eukaryota</taxon>
        <taxon>Metazoa</taxon>
        <taxon>Ecdysozoa</taxon>
        <taxon>Arthropoda</taxon>
        <taxon>Crustacea</taxon>
        <taxon>Oligostraca</taxon>
        <taxon>Ostracoda</taxon>
        <taxon>Podocopa</taxon>
        <taxon>Podocopida</taxon>
        <taxon>Cytherocopina</taxon>
        <taxon>Cytheroidea</taxon>
        <taxon>Cytherideidae</taxon>
        <taxon>Cyprideis</taxon>
    </lineage>
</organism>
<name>A0A7R8ZKB9_9CRUS</name>
<feature type="compositionally biased region" description="Low complexity" evidence="9">
    <location>
        <begin position="438"/>
        <end position="452"/>
    </location>
</feature>
<dbReference type="OrthoDB" id="6159439at2759"/>
<evidence type="ECO:0000256" key="5">
    <source>
        <dbReference type="ARBA" id="ARBA00023242"/>
    </source>
</evidence>
<evidence type="ECO:0000256" key="3">
    <source>
        <dbReference type="ARBA" id="ARBA00023125"/>
    </source>
</evidence>
<protein>
    <submittedName>
        <fullName evidence="10">Uncharacterized protein</fullName>
    </submittedName>
</protein>
<dbReference type="EMBL" id="OB660183">
    <property type="protein sequence ID" value="CAD7223324.1"/>
    <property type="molecule type" value="Genomic_DNA"/>
</dbReference>
<dbReference type="SUPFAM" id="SSF46689">
    <property type="entry name" value="Homeodomain-like"/>
    <property type="match status" value="1"/>
</dbReference>
<keyword evidence="3 7" id="KW-0238">DNA-binding</keyword>
<feature type="DNA-binding region" description="Homeobox" evidence="7">
    <location>
        <begin position="295"/>
        <end position="354"/>
    </location>
</feature>
<dbReference type="InterPro" id="IPR020479">
    <property type="entry name" value="HD_metazoa"/>
</dbReference>
<evidence type="ECO:0000256" key="4">
    <source>
        <dbReference type="ARBA" id="ARBA00023155"/>
    </source>
</evidence>
<dbReference type="GO" id="GO:0000977">
    <property type="term" value="F:RNA polymerase II transcription regulatory region sequence-specific DNA binding"/>
    <property type="evidence" value="ECO:0007669"/>
    <property type="project" value="TreeGrafter"/>
</dbReference>
<feature type="compositionally biased region" description="Low complexity" evidence="9">
    <location>
        <begin position="25"/>
        <end position="40"/>
    </location>
</feature>
<dbReference type="Pfam" id="PF00046">
    <property type="entry name" value="Homeodomain"/>
    <property type="match status" value="1"/>
</dbReference>
<dbReference type="GO" id="GO:0005634">
    <property type="term" value="C:nucleus"/>
    <property type="evidence" value="ECO:0007669"/>
    <property type="project" value="UniProtKB-SubCell"/>
</dbReference>
<evidence type="ECO:0000256" key="9">
    <source>
        <dbReference type="SAM" id="MobiDB-lite"/>
    </source>
</evidence>
<dbReference type="CDD" id="cd00086">
    <property type="entry name" value="homeodomain"/>
    <property type="match status" value="1"/>
</dbReference>
<dbReference type="InterPro" id="IPR050674">
    <property type="entry name" value="Msh_Homeobox_Regulators"/>
</dbReference>
<evidence type="ECO:0000313" key="10">
    <source>
        <dbReference type="EMBL" id="CAD7223324.1"/>
    </source>
</evidence>
<proteinExistence type="inferred from homology"/>
<dbReference type="PANTHER" id="PTHR24338">
    <property type="entry name" value="HOMEOBOX PROTEIN MSX"/>
    <property type="match status" value="1"/>
</dbReference>
<dbReference type="InterPro" id="IPR009057">
    <property type="entry name" value="Homeodomain-like_sf"/>
</dbReference>
<dbReference type="AlphaFoldDB" id="A0A7R8ZKB9"/>